<protein>
    <submittedName>
        <fullName evidence="2">Uncharacterized protein</fullName>
    </submittedName>
</protein>
<name>A0A540L2Z6_MALBA</name>
<gene>
    <name evidence="2" type="ORF">C1H46_033615</name>
</gene>
<feature type="region of interest" description="Disordered" evidence="1">
    <location>
        <begin position="1"/>
        <end position="62"/>
    </location>
</feature>
<evidence type="ECO:0000313" key="3">
    <source>
        <dbReference type="Proteomes" id="UP000315295"/>
    </source>
</evidence>
<feature type="compositionally biased region" description="Polar residues" evidence="1">
    <location>
        <begin position="15"/>
        <end position="29"/>
    </location>
</feature>
<dbReference type="PANTHER" id="PTHR47866:SF2">
    <property type="entry name" value="HYDROXYPROLINE-RICH GLYCOPROTEIN FAMILY PROTEIN"/>
    <property type="match status" value="1"/>
</dbReference>
<dbReference type="EMBL" id="VIEB01000792">
    <property type="protein sequence ID" value="TQD80863.1"/>
    <property type="molecule type" value="Genomic_DNA"/>
</dbReference>
<keyword evidence="3" id="KW-1185">Reference proteome</keyword>
<feature type="compositionally biased region" description="Pro residues" evidence="1">
    <location>
        <begin position="51"/>
        <end position="60"/>
    </location>
</feature>
<comment type="caution">
    <text evidence="2">The sequence shown here is derived from an EMBL/GenBank/DDBJ whole genome shotgun (WGS) entry which is preliminary data.</text>
</comment>
<dbReference type="STRING" id="106549.A0A540L2Z6"/>
<organism evidence="2 3">
    <name type="scientific">Malus baccata</name>
    <name type="common">Siberian crab apple</name>
    <name type="synonym">Pyrus baccata</name>
    <dbReference type="NCBI Taxonomy" id="106549"/>
    <lineage>
        <taxon>Eukaryota</taxon>
        <taxon>Viridiplantae</taxon>
        <taxon>Streptophyta</taxon>
        <taxon>Embryophyta</taxon>
        <taxon>Tracheophyta</taxon>
        <taxon>Spermatophyta</taxon>
        <taxon>Magnoliopsida</taxon>
        <taxon>eudicotyledons</taxon>
        <taxon>Gunneridae</taxon>
        <taxon>Pentapetalae</taxon>
        <taxon>rosids</taxon>
        <taxon>fabids</taxon>
        <taxon>Rosales</taxon>
        <taxon>Rosaceae</taxon>
        <taxon>Amygdaloideae</taxon>
        <taxon>Maleae</taxon>
        <taxon>Malus</taxon>
    </lineage>
</organism>
<accession>A0A540L2Z6</accession>
<proteinExistence type="predicted"/>
<dbReference type="AlphaFoldDB" id="A0A540L2Z6"/>
<evidence type="ECO:0000256" key="1">
    <source>
        <dbReference type="SAM" id="MobiDB-lite"/>
    </source>
</evidence>
<dbReference type="PANTHER" id="PTHR47866">
    <property type="entry name" value="HYDROXYPROLINE-RICH GLYCOPROTEIN FAMILY PROTEIN"/>
    <property type="match status" value="1"/>
</dbReference>
<dbReference type="Proteomes" id="UP000315295">
    <property type="component" value="Unassembled WGS sequence"/>
</dbReference>
<sequence length="102" mass="11275">MPNFHHQYPPLMGTNMGSEFNNQAGSSMQVDRGSWMSGPPESSTVPLPGGGQPPHPPPLSPEMEKVLHQQVMTLTPEQINSCLQSKRVQCYCYSRYCANKPS</sequence>
<reference evidence="2 3" key="1">
    <citation type="journal article" date="2019" name="G3 (Bethesda)">
        <title>Sequencing of a Wild Apple (Malus baccata) Genome Unravels the Differences Between Cultivated and Wild Apple Species Regarding Disease Resistance and Cold Tolerance.</title>
        <authorList>
            <person name="Chen X."/>
        </authorList>
    </citation>
    <scope>NUCLEOTIDE SEQUENCE [LARGE SCALE GENOMIC DNA]</scope>
    <source>
        <strain evidence="3">cv. Shandingzi</strain>
        <tissue evidence="2">Leaves</tissue>
    </source>
</reference>
<evidence type="ECO:0000313" key="2">
    <source>
        <dbReference type="EMBL" id="TQD80863.1"/>
    </source>
</evidence>